<dbReference type="AlphaFoldDB" id="A0A7J6VAF7"/>
<protein>
    <recommendedName>
        <fullName evidence="4">Reverse transcriptase zinc-binding domain-containing protein</fullName>
    </recommendedName>
</protein>
<reference evidence="2 3" key="1">
    <citation type="submission" date="2020-06" db="EMBL/GenBank/DDBJ databases">
        <title>Transcriptomic and genomic resources for Thalictrum thalictroides and T. hernandezii: Facilitating candidate gene discovery in an emerging model plant lineage.</title>
        <authorList>
            <person name="Arias T."/>
            <person name="Riano-Pachon D.M."/>
            <person name="Di Stilio V.S."/>
        </authorList>
    </citation>
    <scope>NUCLEOTIDE SEQUENCE [LARGE SCALE GENOMIC DNA]</scope>
    <source>
        <strain evidence="3">cv. WT478/WT964</strain>
        <tissue evidence="2">Leaves</tissue>
    </source>
</reference>
<dbReference type="EMBL" id="JABWDY010036458">
    <property type="protein sequence ID" value="KAF5181200.1"/>
    <property type="molecule type" value="Genomic_DNA"/>
</dbReference>
<feature type="transmembrane region" description="Helical" evidence="1">
    <location>
        <begin position="131"/>
        <end position="156"/>
    </location>
</feature>
<accession>A0A7J6VAF7</accession>
<evidence type="ECO:0000256" key="1">
    <source>
        <dbReference type="SAM" id="Phobius"/>
    </source>
</evidence>
<evidence type="ECO:0000313" key="3">
    <source>
        <dbReference type="Proteomes" id="UP000554482"/>
    </source>
</evidence>
<keyword evidence="1" id="KW-1133">Transmembrane helix</keyword>
<name>A0A7J6VAF7_THATH</name>
<keyword evidence="1" id="KW-0812">Transmembrane</keyword>
<comment type="caution">
    <text evidence="2">The sequence shown here is derived from an EMBL/GenBank/DDBJ whole genome shotgun (WGS) entry which is preliminary data.</text>
</comment>
<gene>
    <name evidence="2" type="ORF">FRX31_029208</name>
</gene>
<keyword evidence="3" id="KW-1185">Reference proteome</keyword>
<evidence type="ECO:0008006" key="4">
    <source>
        <dbReference type="Google" id="ProtNLM"/>
    </source>
</evidence>
<evidence type="ECO:0000313" key="2">
    <source>
        <dbReference type="EMBL" id="KAF5181200.1"/>
    </source>
</evidence>
<sequence>MITPNRCAPCVSNDESIPHPFISCSISLPLWTSLLGPNHRILEVTRAVDNMKHFLTSWPRPSSGGITFFLCKQLPFAVCRILWCHRNDRIFKEQMASVTRMKFLVKELIWSCLLIDRRERRFRQDWTYREYCIPGFVGFYYATTINNSTLVFLMFFESRLGLPP</sequence>
<organism evidence="2 3">
    <name type="scientific">Thalictrum thalictroides</name>
    <name type="common">Rue-anemone</name>
    <name type="synonym">Anemone thalictroides</name>
    <dbReference type="NCBI Taxonomy" id="46969"/>
    <lineage>
        <taxon>Eukaryota</taxon>
        <taxon>Viridiplantae</taxon>
        <taxon>Streptophyta</taxon>
        <taxon>Embryophyta</taxon>
        <taxon>Tracheophyta</taxon>
        <taxon>Spermatophyta</taxon>
        <taxon>Magnoliopsida</taxon>
        <taxon>Ranunculales</taxon>
        <taxon>Ranunculaceae</taxon>
        <taxon>Thalictroideae</taxon>
        <taxon>Thalictrum</taxon>
    </lineage>
</organism>
<proteinExistence type="predicted"/>
<dbReference type="Proteomes" id="UP000554482">
    <property type="component" value="Unassembled WGS sequence"/>
</dbReference>
<keyword evidence="1" id="KW-0472">Membrane</keyword>